<gene>
    <name evidence="2" type="ORF">JCM19294_1000</name>
</gene>
<feature type="transmembrane region" description="Helical" evidence="1">
    <location>
        <begin position="12"/>
        <end position="31"/>
    </location>
</feature>
<reference evidence="2" key="1">
    <citation type="journal article" date="2014" name="Genome Announc.">
        <title>Draft Genome Sequences of Marine Flavobacterium Nonlabens Strains NR17, NR24, NR27, NR32, NR33, and Ara13.</title>
        <authorList>
            <person name="Nakanishi M."/>
            <person name="Meirelles P."/>
            <person name="Suzuki R."/>
            <person name="Takatani N."/>
            <person name="Mino S."/>
            <person name="Suda W."/>
            <person name="Oshima K."/>
            <person name="Hattori M."/>
            <person name="Ohkuma M."/>
            <person name="Hosokawa M."/>
            <person name="Miyashita K."/>
            <person name="Thompson F.L."/>
            <person name="Niwa A."/>
            <person name="Sawabe T."/>
            <person name="Sawabe T."/>
        </authorList>
    </citation>
    <scope>NUCLEOTIDE SEQUENCE [LARGE SCALE GENOMIC DNA]</scope>
    <source>
        <strain evidence="2">JCM 19294</strain>
    </source>
</reference>
<sequence length="158" mass="17855">MTKTEKNVLKFGIPIILFFVIGIPLISYITGDEKDLGFKLKKEISIENADEVLQGIQGKWQGRKFNSDANFTQHYRFEIVGNKMTVYTKLGDNTAWDMSKIRSVHSIRVAPISTTQAGNKRRFIYVDDPSLAVNVFAPLEVFGGVFTAGGRGLRHRWD</sequence>
<accession>A0A090QMC6</accession>
<evidence type="ECO:0000313" key="3">
    <source>
        <dbReference type="Proteomes" id="UP000029221"/>
    </source>
</evidence>
<dbReference type="Proteomes" id="UP000029221">
    <property type="component" value="Unassembled WGS sequence"/>
</dbReference>
<dbReference type="RefSeq" id="WP_042278136.1">
    <property type="nucleotide sequence ID" value="NZ_BBML01000003.1"/>
</dbReference>
<organism evidence="2 3">
    <name type="scientific">Nonlabens tegetincola</name>
    <dbReference type="NCBI Taxonomy" id="323273"/>
    <lineage>
        <taxon>Bacteria</taxon>
        <taxon>Pseudomonadati</taxon>
        <taxon>Bacteroidota</taxon>
        <taxon>Flavobacteriia</taxon>
        <taxon>Flavobacteriales</taxon>
        <taxon>Flavobacteriaceae</taxon>
        <taxon>Nonlabens</taxon>
    </lineage>
</organism>
<keyword evidence="1" id="KW-0812">Transmembrane</keyword>
<name>A0A090QMC6_9FLAO</name>
<comment type="caution">
    <text evidence="2">The sequence shown here is derived from an EMBL/GenBank/DDBJ whole genome shotgun (WGS) entry which is preliminary data.</text>
</comment>
<keyword evidence="1" id="KW-0472">Membrane</keyword>
<protein>
    <submittedName>
        <fullName evidence="2">Uncharacterized protein</fullName>
    </submittedName>
</protein>
<dbReference type="AlphaFoldDB" id="A0A090QMC6"/>
<proteinExistence type="predicted"/>
<keyword evidence="3" id="KW-1185">Reference proteome</keyword>
<evidence type="ECO:0000313" key="2">
    <source>
        <dbReference type="EMBL" id="GAK96691.1"/>
    </source>
</evidence>
<evidence type="ECO:0000256" key="1">
    <source>
        <dbReference type="SAM" id="Phobius"/>
    </source>
</evidence>
<keyword evidence="1" id="KW-1133">Transmembrane helix</keyword>
<dbReference type="EMBL" id="BBML01000003">
    <property type="protein sequence ID" value="GAK96691.1"/>
    <property type="molecule type" value="Genomic_DNA"/>
</dbReference>